<reference evidence="5" key="3">
    <citation type="submission" date="2018-08" db="UniProtKB">
        <authorList>
            <consortium name="EnsemblPlants"/>
        </authorList>
    </citation>
    <scope>IDENTIFICATION</scope>
    <source>
        <strain evidence="5">cv. Bd21</strain>
    </source>
</reference>
<protein>
    <recommendedName>
        <fullName evidence="3">Serpin domain-containing protein</fullName>
    </recommendedName>
</protein>
<accession>A0A0Q3EP95</accession>
<dbReference type="InParanoid" id="A0A0Q3EP95"/>
<keyword evidence="6" id="KW-1185">Reference proteome</keyword>
<evidence type="ECO:0000256" key="1">
    <source>
        <dbReference type="ARBA" id="ARBA00009500"/>
    </source>
</evidence>
<dbReference type="SMART" id="SM00093">
    <property type="entry name" value="SERPIN"/>
    <property type="match status" value="1"/>
</dbReference>
<name>A0A0Q3EP95_BRADI</name>
<reference evidence="4" key="2">
    <citation type="submission" date="2017-06" db="EMBL/GenBank/DDBJ databases">
        <title>WGS assembly of Brachypodium distachyon.</title>
        <authorList>
            <consortium name="The International Brachypodium Initiative"/>
            <person name="Lucas S."/>
            <person name="Harmon-Smith M."/>
            <person name="Lail K."/>
            <person name="Tice H."/>
            <person name="Grimwood J."/>
            <person name="Bruce D."/>
            <person name="Barry K."/>
            <person name="Shu S."/>
            <person name="Lindquist E."/>
            <person name="Wang M."/>
            <person name="Pitluck S."/>
            <person name="Vogel J.P."/>
            <person name="Garvin D.F."/>
            <person name="Mockler T.C."/>
            <person name="Schmutz J."/>
            <person name="Rokhsar D."/>
            <person name="Bevan M.W."/>
        </authorList>
    </citation>
    <scope>NUCLEOTIDE SEQUENCE</scope>
    <source>
        <strain evidence="4">Bd21</strain>
    </source>
</reference>
<sequence>MKFRSAVKAAGEGLAALSAGLARRLADEDAYRSNLVFSPLSIYTPLALAAAGARGATLDELLRMLGARSQGELAEFLPRAAALMRDRSVAGGPRVASACGVWSDLSCPLKPGFVEASGKAGNTEIAAVDFQGKAPEACRRINVWAKRETLVVLGNAVYFKGKWEQPFDKSHTEHEPFRRLGGAGEVEVPVMRSRKAQFVAVHRGFKVLKLRYKMADDSAASSGRDRDRTQFSMCIFLPDADDGLPGLIESIASRPSFLHEHLPCRPVHVSRFRVPRFKLSFHDSLVAVLQQLGLVLPFSNVADFSDMAECPIKLDEVIHKAVLEVNEEGTKAAAVTMEDTGAVVFAGQVVDPSRE</sequence>
<dbReference type="Pfam" id="PF00079">
    <property type="entry name" value="Serpin"/>
    <property type="match status" value="1"/>
</dbReference>
<proteinExistence type="inferred from homology"/>
<comment type="similarity">
    <text evidence="1 2">Belongs to the serpin family.</text>
</comment>
<dbReference type="GO" id="GO:0005615">
    <property type="term" value="C:extracellular space"/>
    <property type="evidence" value="ECO:0000318"/>
    <property type="project" value="GO_Central"/>
</dbReference>
<dbReference type="EnsemblPlants" id="KQJ89271">
    <property type="protein sequence ID" value="KQJ89271"/>
    <property type="gene ID" value="BRADI_4g24570v3"/>
</dbReference>
<evidence type="ECO:0000259" key="3">
    <source>
        <dbReference type="SMART" id="SM00093"/>
    </source>
</evidence>
<dbReference type="PANTHER" id="PTHR11461:SF385">
    <property type="entry name" value="SERPIN DOMAIN-CONTAINING PROTEIN"/>
    <property type="match status" value="1"/>
</dbReference>
<dbReference type="InterPro" id="IPR042178">
    <property type="entry name" value="Serpin_sf_1"/>
</dbReference>
<dbReference type="Proteomes" id="UP000008810">
    <property type="component" value="Chromosome 4"/>
</dbReference>
<evidence type="ECO:0000313" key="4">
    <source>
        <dbReference type="EMBL" id="KQJ89271.1"/>
    </source>
</evidence>
<dbReference type="OrthoDB" id="671595at2759"/>
<reference evidence="4 5" key="1">
    <citation type="journal article" date="2010" name="Nature">
        <title>Genome sequencing and analysis of the model grass Brachypodium distachyon.</title>
        <authorList>
            <consortium name="International Brachypodium Initiative"/>
        </authorList>
    </citation>
    <scope>NUCLEOTIDE SEQUENCE [LARGE SCALE GENOMIC DNA]</scope>
    <source>
        <strain evidence="4 5">Bd21</strain>
    </source>
</reference>
<dbReference type="InterPro" id="IPR042185">
    <property type="entry name" value="Serpin_sf_2"/>
</dbReference>
<dbReference type="GO" id="GO:0004867">
    <property type="term" value="F:serine-type endopeptidase inhibitor activity"/>
    <property type="evidence" value="ECO:0007669"/>
    <property type="project" value="InterPro"/>
</dbReference>
<dbReference type="Gramene" id="KQJ89271">
    <property type="protein sequence ID" value="KQJ89271"/>
    <property type="gene ID" value="BRADI_4g24570v3"/>
</dbReference>
<evidence type="ECO:0000313" key="5">
    <source>
        <dbReference type="EnsemblPlants" id="KQJ89271"/>
    </source>
</evidence>
<dbReference type="AlphaFoldDB" id="A0A0Q3EP95"/>
<dbReference type="InterPro" id="IPR023796">
    <property type="entry name" value="Serpin_dom"/>
</dbReference>
<dbReference type="InterPro" id="IPR000215">
    <property type="entry name" value="Serpin_fam"/>
</dbReference>
<feature type="domain" description="Serpin" evidence="3">
    <location>
        <begin position="19"/>
        <end position="352"/>
    </location>
</feature>
<dbReference type="InterPro" id="IPR036186">
    <property type="entry name" value="Serpin_sf"/>
</dbReference>
<evidence type="ECO:0000313" key="6">
    <source>
        <dbReference type="Proteomes" id="UP000008810"/>
    </source>
</evidence>
<organism evidence="4">
    <name type="scientific">Brachypodium distachyon</name>
    <name type="common">Purple false brome</name>
    <name type="synonym">Trachynia distachya</name>
    <dbReference type="NCBI Taxonomy" id="15368"/>
    <lineage>
        <taxon>Eukaryota</taxon>
        <taxon>Viridiplantae</taxon>
        <taxon>Streptophyta</taxon>
        <taxon>Embryophyta</taxon>
        <taxon>Tracheophyta</taxon>
        <taxon>Spermatophyta</taxon>
        <taxon>Magnoliopsida</taxon>
        <taxon>Liliopsida</taxon>
        <taxon>Poales</taxon>
        <taxon>Poaceae</taxon>
        <taxon>BOP clade</taxon>
        <taxon>Pooideae</taxon>
        <taxon>Stipodae</taxon>
        <taxon>Brachypodieae</taxon>
        <taxon>Brachypodium</taxon>
    </lineage>
</organism>
<dbReference type="SUPFAM" id="SSF56574">
    <property type="entry name" value="Serpins"/>
    <property type="match status" value="1"/>
</dbReference>
<dbReference type="EMBL" id="CM000883">
    <property type="protein sequence ID" value="KQJ89271.1"/>
    <property type="molecule type" value="Genomic_DNA"/>
</dbReference>
<dbReference type="Gene3D" id="2.30.39.10">
    <property type="entry name" value="Alpha-1-antitrypsin, domain 1"/>
    <property type="match status" value="1"/>
</dbReference>
<dbReference type="PANTHER" id="PTHR11461">
    <property type="entry name" value="SERINE PROTEASE INHIBITOR, SERPIN"/>
    <property type="match status" value="1"/>
</dbReference>
<evidence type="ECO:0000256" key="2">
    <source>
        <dbReference type="RuleBase" id="RU000411"/>
    </source>
</evidence>
<dbReference type="Gene3D" id="3.30.497.10">
    <property type="entry name" value="Antithrombin, subunit I, domain 2"/>
    <property type="match status" value="1"/>
</dbReference>
<gene>
    <name evidence="4" type="ORF">BRADI_4g24570v3</name>
</gene>